<evidence type="ECO:0000313" key="2">
    <source>
        <dbReference type="Proteomes" id="UP001287356"/>
    </source>
</evidence>
<dbReference type="AlphaFoldDB" id="A0AAE0KHJ0"/>
<proteinExistence type="predicted"/>
<reference evidence="1" key="1">
    <citation type="journal article" date="2023" name="Mol. Phylogenet. Evol.">
        <title>Genome-scale phylogeny and comparative genomics of the fungal order Sordariales.</title>
        <authorList>
            <person name="Hensen N."/>
            <person name="Bonometti L."/>
            <person name="Westerberg I."/>
            <person name="Brannstrom I.O."/>
            <person name="Guillou S."/>
            <person name="Cros-Aarteil S."/>
            <person name="Calhoun S."/>
            <person name="Haridas S."/>
            <person name="Kuo A."/>
            <person name="Mondo S."/>
            <person name="Pangilinan J."/>
            <person name="Riley R."/>
            <person name="LaButti K."/>
            <person name="Andreopoulos B."/>
            <person name="Lipzen A."/>
            <person name="Chen C."/>
            <person name="Yan M."/>
            <person name="Daum C."/>
            <person name="Ng V."/>
            <person name="Clum A."/>
            <person name="Steindorff A."/>
            <person name="Ohm R.A."/>
            <person name="Martin F."/>
            <person name="Silar P."/>
            <person name="Natvig D.O."/>
            <person name="Lalanne C."/>
            <person name="Gautier V."/>
            <person name="Ament-Velasquez S.L."/>
            <person name="Kruys A."/>
            <person name="Hutchinson M.I."/>
            <person name="Powell A.J."/>
            <person name="Barry K."/>
            <person name="Miller A.N."/>
            <person name="Grigoriev I.V."/>
            <person name="Debuchy R."/>
            <person name="Gladieux P."/>
            <person name="Hiltunen Thoren M."/>
            <person name="Johannesson H."/>
        </authorList>
    </citation>
    <scope>NUCLEOTIDE SEQUENCE</scope>
    <source>
        <strain evidence="1">CBS 958.72</strain>
    </source>
</reference>
<reference evidence="1" key="2">
    <citation type="submission" date="2023-06" db="EMBL/GenBank/DDBJ databases">
        <authorList>
            <consortium name="Lawrence Berkeley National Laboratory"/>
            <person name="Haridas S."/>
            <person name="Hensen N."/>
            <person name="Bonometti L."/>
            <person name="Westerberg I."/>
            <person name="Brannstrom I.O."/>
            <person name="Guillou S."/>
            <person name="Cros-Aarteil S."/>
            <person name="Calhoun S."/>
            <person name="Kuo A."/>
            <person name="Mondo S."/>
            <person name="Pangilinan J."/>
            <person name="Riley R."/>
            <person name="Labutti K."/>
            <person name="Andreopoulos B."/>
            <person name="Lipzen A."/>
            <person name="Chen C."/>
            <person name="Yanf M."/>
            <person name="Daum C."/>
            <person name="Ng V."/>
            <person name="Clum A."/>
            <person name="Steindorff A."/>
            <person name="Ohm R."/>
            <person name="Martin F."/>
            <person name="Silar P."/>
            <person name="Natvig D."/>
            <person name="Lalanne C."/>
            <person name="Gautier V."/>
            <person name="Ament-Velasquez S.L."/>
            <person name="Kruys A."/>
            <person name="Hutchinson M.I."/>
            <person name="Powell A.J."/>
            <person name="Barry K."/>
            <person name="Miller A.N."/>
            <person name="Grigoriev I.V."/>
            <person name="Debuchy R."/>
            <person name="Gladieux P."/>
            <person name="Thoren M.H."/>
            <person name="Johannesson H."/>
        </authorList>
    </citation>
    <scope>NUCLEOTIDE SEQUENCE</scope>
    <source>
        <strain evidence="1">CBS 958.72</strain>
    </source>
</reference>
<dbReference type="EMBL" id="JAULSN010000003">
    <property type="protein sequence ID" value="KAK3376809.1"/>
    <property type="molecule type" value="Genomic_DNA"/>
</dbReference>
<evidence type="ECO:0000313" key="1">
    <source>
        <dbReference type="EMBL" id="KAK3376809.1"/>
    </source>
</evidence>
<accession>A0AAE0KHJ0</accession>
<sequence length="137" mass="15080">MRMRKRVGVDSTREGGPRMVLRSDRAAETVAEGMMAMLLVCGLWLVGLPPGVCGRSMTVSLLCKLSSELPKSRLCGRVAYFTGFRLCLTANVLVGSMPYHLPTVRGFRDSAGAPGLWFRVKSLMDGGDFADYRFREV</sequence>
<dbReference type="Proteomes" id="UP001287356">
    <property type="component" value="Unassembled WGS sequence"/>
</dbReference>
<keyword evidence="2" id="KW-1185">Reference proteome</keyword>
<gene>
    <name evidence="1" type="ORF">B0T24DRAFT_619751</name>
</gene>
<protein>
    <submittedName>
        <fullName evidence="1">Uncharacterized protein</fullName>
    </submittedName>
</protein>
<organism evidence="1 2">
    <name type="scientific">Lasiosphaeria ovina</name>
    <dbReference type="NCBI Taxonomy" id="92902"/>
    <lineage>
        <taxon>Eukaryota</taxon>
        <taxon>Fungi</taxon>
        <taxon>Dikarya</taxon>
        <taxon>Ascomycota</taxon>
        <taxon>Pezizomycotina</taxon>
        <taxon>Sordariomycetes</taxon>
        <taxon>Sordariomycetidae</taxon>
        <taxon>Sordariales</taxon>
        <taxon>Lasiosphaeriaceae</taxon>
        <taxon>Lasiosphaeria</taxon>
    </lineage>
</organism>
<name>A0AAE0KHJ0_9PEZI</name>
<comment type="caution">
    <text evidence="1">The sequence shown here is derived from an EMBL/GenBank/DDBJ whole genome shotgun (WGS) entry which is preliminary data.</text>
</comment>